<dbReference type="PANTHER" id="PTHR31234">
    <property type="entry name" value="LATE EMBRYOGENESIS ABUNDANT (LEA) HYDROXYPROLINE-RICH GLYCOPROTEIN FAMILY"/>
    <property type="match status" value="1"/>
</dbReference>
<keyword evidence="4 6" id="KW-0472">Membrane</keyword>
<evidence type="ECO:0000256" key="5">
    <source>
        <dbReference type="SAM" id="MobiDB-lite"/>
    </source>
</evidence>
<dbReference type="InterPro" id="IPR004864">
    <property type="entry name" value="LEA_2"/>
</dbReference>
<feature type="domain" description="Late embryogenesis abundant protein LEA-2 subgroup" evidence="7">
    <location>
        <begin position="179"/>
        <end position="282"/>
    </location>
</feature>
<protein>
    <recommendedName>
        <fullName evidence="7">Late embryogenesis abundant protein LEA-2 subgroup domain-containing protein</fullName>
    </recommendedName>
</protein>
<evidence type="ECO:0000256" key="4">
    <source>
        <dbReference type="ARBA" id="ARBA00023136"/>
    </source>
</evidence>
<keyword evidence="3 6" id="KW-1133">Transmembrane helix</keyword>
<evidence type="ECO:0000313" key="8">
    <source>
        <dbReference type="EMBL" id="KAH7289985.1"/>
    </source>
</evidence>
<evidence type="ECO:0000256" key="2">
    <source>
        <dbReference type="ARBA" id="ARBA00022692"/>
    </source>
</evidence>
<comment type="caution">
    <text evidence="8">The sequence shown here is derived from an EMBL/GenBank/DDBJ whole genome shotgun (WGS) entry which is preliminary data.</text>
</comment>
<feature type="transmembrane region" description="Helical" evidence="6">
    <location>
        <begin position="109"/>
        <end position="134"/>
    </location>
</feature>
<evidence type="ECO:0000256" key="1">
    <source>
        <dbReference type="ARBA" id="ARBA00004167"/>
    </source>
</evidence>
<accession>A0A8T2R300</accession>
<dbReference type="SUPFAM" id="SSF117070">
    <property type="entry name" value="LEA14-like"/>
    <property type="match status" value="1"/>
</dbReference>
<feature type="region of interest" description="Disordered" evidence="5">
    <location>
        <begin position="1"/>
        <end position="47"/>
    </location>
</feature>
<reference evidence="8" key="1">
    <citation type="submission" date="2021-08" db="EMBL/GenBank/DDBJ databases">
        <title>WGS assembly of Ceratopteris richardii.</title>
        <authorList>
            <person name="Marchant D.B."/>
            <person name="Chen G."/>
            <person name="Jenkins J."/>
            <person name="Shu S."/>
            <person name="Leebens-Mack J."/>
            <person name="Grimwood J."/>
            <person name="Schmutz J."/>
            <person name="Soltis P."/>
            <person name="Soltis D."/>
            <person name="Chen Z.-H."/>
        </authorList>
    </citation>
    <scope>NUCLEOTIDE SEQUENCE</scope>
    <source>
        <strain evidence="8">Whitten #5841</strain>
        <tissue evidence="8">Leaf</tissue>
    </source>
</reference>
<dbReference type="AlphaFoldDB" id="A0A8T2R300"/>
<dbReference type="InterPro" id="IPR044839">
    <property type="entry name" value="NDR1-like"/>
</dbReference>
<proteinExistence type="predicted"/>
<dbReference type="Pfam" id="PF03168">
    <property type="entry name" value="LEA_2"/>
    <property type="match status" value="1"/>
</dbReference>
<gene>
    <name evidence="8" type="ORF">KP509_30G027000</name>
</gene>
<organism evidence="8 9">
    <name type="scientific">Ceratopteris richardii</name>
    <name type="common">Triangle waterfern</name>
    <dbReference type="NCBI Taxonomy" id="49495"/>
    <lineage>
        <taxon>Eukaryota</taxon>
        <taxon>Viridiplantae</taxon>
        <taxon>Streptophyta</taxon>
        <taxon>Embryophyta</taxon>
        <taxon>Tracheophyta</taxon>
        <taxon>Polypodiopsida</taxon>
        <taxon>Polypodiidae</taxon>
        <taxon>Polypodiales</taxon>
        <taxon>Pteridineae</taxon>
        <taxon>Pteridaceae</taxon>
        <taxon>Parkerioideae</taxon>
        <taxon>Ceratopteris</taxon>
    </lineage>
</organism>
<comment type="subcellular location">
    <subcellularLocation>
        <location evidence="1">Membrane</location>
        <topology evidence="1">Single-pass membrane protein</topology>
    </subcellularLocation>
</comment>
<dbReference type="EMBL" id="CM035435">
    <property type="protein sequence ID" value="KAH7289985.1"/>
    <property type="molecule type" value="Genomic_DNA"/>
</dbReference>
<dbReference type="OrthoDB" id="1920039at2759"/>
<feature type="compositionally biased region" description="Low complexity" evidence="5">
    <location>
        <begin position="22"/>
        <end position="31"/>
    </location>
</feature>
<evidence type="ECO:0000313" key="9">
    <source>
        <dbReference type="Proteomes" id="UP000825935"/>
    </source>
</evidence>
<sequence>MDHKVYPVPPEPSAPPAHSRESSFSTQSSGSTIAIQMPDEQALRKEQEKSLMHADAAAAEGGVHQKYPPSQPMPKDFIYKVPQPLPRDHPSIIAAHRKRRRCGGCCCCLGYMCAILAILIVVLGIAALVSYLVLQPKTPDFSVSDATVASFNLTSTPTSSSNAVSGVAQYLNADVTFNVSAANPNKKIGIYYDEVDVTLFYEGEQIGQGSIPAFYQGHRNTTILLLHMVGKDVSMTPAIGSGLQTALEDSSSTVLLHARTSTTVRVKVGGWKSGASKFEVDCDVEMSNPSAPNPRVLNRSCSFKVKKIRIL</sequence>
<dbReference type="PANTHER" id="PTHR31234:SF2">
    <property type="entry name" value="OS05G0199100 PROTEIN"/>
    <property type="match status" value="1"/>
</dbReference>
<evidence type="ECO:0000259" key="7">
    <source>
        <dbReference type="Pfam" id="PF03168"/>
    </source>
</evidence>
<dbReference type="OMA" id="NCNVAIS"/>
<dbReference type="Proteomes" id="UP000825935">
    <property type="component" value="Chromosome 30"/>
</dbReference>
<dbReference type="GO" id="GO:0098542">
    <property type="term" value="P:defense response to other organism"/>
    <property type="evidence" value="ECO:0007669"/>
    <property type="project" value="InterPro"/>
</dbReference>
<keyword evidence="2 6" id="KW-0812">Transmembrane</keyword>
<dbReference type="GO" id="GO:0005886">
    <property type="term" value="C:plasma membrane"/>
    <property type="evidence" value="ECO:0007669"/>
    <property type="project" value="TreeGrafter"/>
</dbReference>
<evidence type="ECO:0000256" key="6">
    <source>
        <dbReference type="SAM" id="Phobius"/>
    </source>
</evidence>
<evidence type="ECO:0000256" key="3">
    <source>
        <dbReference type="ARBA" id="ARBA00022989"/>
    </source>
</evidence>
<keyword evidence="9" id="KW-1185">Reference proteome</keyword>
<name>A0A8T2R300_CERRI</name>